<dbReference type="Pfam" id="PF02801">
    <property type="entry name" value="Ketoacyl-synt_C"/>
    <property type="match status" value="1"/>
</dbReference>
<protein>
    <submittedName>
        <fullName evidence="6">Putative polyketide beta-ketoacyl synthase 2</fullName>
    </submittedName>
</protein>
<evidence type="ECO:0000256" key="4">
    <source>
        <dbReference type="RuleBase" id="RU003694"/>
    </source>
</evidence>
<name>A0A8J4EDG9_9ACTN</name>
<evidence type="ECO:0000313" key="7">
    <source>
        <dbReference type="Proteomes" id="UP000635606"/>
    </source>
</evidence>
<dbReference type="InterPro" id="IPR014030">
    <property type="entry name" value="Ketoacyl_synth_N"/>
</dbReference>
<dbReference type="InterPro" id="IPR016039">
    <property type="entry name" value="Thiolase-like"/>
</dbReference>
<evidence type="ECO:0000259" key="5">
    <source>
        <dbReference type="PROSITE" id="PS52004"/>
    </source>
</evidence>
<gene>
    <name evidence="6" type="ORF">Voc01_056060</name>
</gene>
<keyword evidence="2 4" id="KW-0808">Transferase</keyword>
<dbReference type="InterPro" id="IPR000794">
    <property type="entry name" value="Beta-ketoacyl_synthase"/>
</dbReference>
<dbReference type="PROSITE" id="PS52004">
    <property type="entry name" value="KS3_2"/>
    <property type="match status" value="1"/>
</dbReference>
<dbReference type="SMART" id="SM00825">
    <property type="entry name" value="PKS_KS"/>
    <property type="match status" value="1"/>
</dbReference>
<dbReference type="GO" id="GO:0006633">
    <property type="term" value="P:fatty acid biosynthetic process"/>
    <property type="evidence" value="ECO:0007669"/>
    <property type="project" value="TreeGrafter"/>
</dbReference>
<evidence type="ECO:0000313" key="6">
    <source>
        <dbReference type="EMBL" id="GIJ70689.1"/>
    </source>
</evidence>
<dbReference type="PANTHER" id="PTHR11712">
    <property type="entry name" value="POLYKETIDE SYNTHASE-RELATED"/>
    <property type="match status" value="1"/>
</dbReference>
<sequence length="418" mass="43690">MTRVVVTGVGAITPAGTGPDALWRQAVTGRSLVQQIDRFDASPYRCQIAGQADAFVATDWLHGRFVKKTDRFTHLATAAATAAIDDAGLRIGGADGVAPERVGVTVGNVLGGWEFAERGLRDLWVKGPRDVSPYQATAWFPAAPQGNICITLGIKGRARTFVCDRASGAYAIVHAADMIRRGHADVVVAGGSEQPLSPYAWACCETGGFLTPHGNKQPETAYRPFDRGHTGTAIGEGSAFLVLESAGHAESRAATIHGELAGWATNTDGYAPTYTIEPHGETLSRAITQSLRRAGTDAAGLGCVFADGAGVPREDAAEVAAVRRVLGRHLDDTPVTAVKPATGHLMGAAAVTDVVVALRTLSDGVIPPVPNLDRPAPGFDLDFVTGAARDLRGPRTVAVVSRGMGGVNACLVLKHWQP</sequence>
<dbReference type="InterPro" id="IPR020841">
    <property type="entry name" value="PKS_Beta-ketoAc_synthase_dom"/>
</dbReference>
<dbReference type="Proteomes" id="UP000635606">
    <property type="component" value="Unassembled WGS sequence"/>
</dbReference>
<dbReference type="CDD" id="cd00834">
    <property type="entry name" value="KAS_I_II"/>
    <property type="match status" value="1"/>
</dbReference>
<dbReference type="Gene3D" id="3.40.47.10">
    <property type="match status" value="2"/>
</dbReference>
<evidence type="ECO:0000256" key="3">
    <source>
        <dbReference type="ARBA" id="ARBA00023315"/>
    </source>
</evidence>
<comment type="similarity">
    <text evidence="1 4">Belongs to the thiolase-like superfamily. Beta-ketoacyl-ACP synthases family.</text>
</comment>
<organism evidence="6 7">
    <name type="scientific">Virgisporangium ochraceum</name>
    <dbReference type="NCBI Taxonomy" id="65505"/>
    <lineage>
        <taxon>Bacteria</taxon>
        <taxon>Bacillati</taxon>
        <taxon>Actinomycetota</taxon>
        <taxon>Actinomycetes</taxon>
        <taxon>Micromonosporales</taxon>
        <taxon>Micromonosporaceae</taxon>
        <taxon>Virgisporangium</taxon>
    </lineage>
</organism>
<evidence type="ECO:0000256" key="2">
    <source>
        <dbReference type="ARBA" id="ARBA00022679"/>
    </source>
</evidence>
<dbReference type="PANTHER" id="PTHR11712:SF322">
    <property type="entry name" value="POLYKETIDE BETA-KETOACYL SYNTHASE 2-RELATED"/>
    <property type="match status" value="1"/>
</dbReference>
<keyword evidence="3" id="KW-0012">Acyltransferase</keyword>
<dbReference type="AlphaFoldDB" id="A0A8J4EDG9"/>
<accession>A0A8J4EDG9</accession>
<comment type="caution">
    <text evidence="6">The sequence shown here is derived from an EMBL/GenBank/DDBJ whole genome shotgun (WGS) entry which is preliminary data.</text>
</comment>
<dbReference type="Pfam" id="PF00109">
    <property type="entry name" value="ketoacyl-synt"/>
    <property type="match status" value="1"/>
</dbReference>
<keyword evidence="7" id="KW-1185">Reference proteome</keyword>
<dbReference type="RefSeq" id="WP_203930585.1">
    <property type="nucleotide sequence ID" value="NZ_BOPH01000082.1"/>
</dbReference>
<evidence type="ECO:0000256" key="1">
    <source>
        <dbReference type="ARBA" id="ARBA00008467"/>
    </source>
</evidence>
<dbReference type="InterPro" id="IPR014031">
    <property type="entry name" value="Ketoacyl_synth_C"/>
</dbReference>
<reference evidence="6" key="1">
    <citation type="submission" date="2021-01" db="EMBL/GenBank/DDBJ databases">
        <title>Whole genome shotgun sequence of Virgisporangium ochraceum NBRC 16418.</title>
        <authorList>
            <person name="Komaki H."/>
            <person name="Tamura T."/>
        </authorList>
    </citation>
    <scope>NUCLEOTIDE SEQUENCE</scope>
    <source>
        <strain evidence="6">NBRC 16418</strain>
    </source>
</reference>
<dbReference type="EMBL" id="BOPH01000082">
    <property type="protein sequence ID" value="GIJ70689.1"/>
    <property type="molecule type" value="Genomic_DNA"/>
</dbReference>
<proteinExistence type="inferred from homology"/>
<feature type="domain" description="Ketosynthase family 3 (KS3)" evidence="5">
    <location>
        <begin position="1"/>
        <end position="415"/>
    </location>
</feature>
<dbReference type="SUPFAM" id="SSF53901">
    <property type="entry name" value="Thiolase-like"/>
    <property type="match status" value="2"/>
</dbReference>
<dbReference type="GO" id="GO:0004315">
    <property type="term" value="F:3-oxoacyl-[acyl-carrier-protein] synthase activity"/>
    <property type="evidence" value="ECO:0007669"/>
    <property type="project" value="TreeGrafter"/>
</dbReference>